<evidence type="ECO:0000256" key="1">
    <source>
        <dbReference type="ARBA" id="ARBA00004479"/>
    </source>
</evidence>
<evidence type="ECO:0000256" key="3">
    <source>
        <dbReference type="ARBA" id="ARBA00022536"/>
    </source>
</evidence>
<keyword evidence="8 17" id="KW-0418">Kinase</keyword>
<keyword evidence="11 19" id="KW-0472">Membrane</keyword>
<dbReference type="PIRSF" id="PIRSF000641">
    <property type="entry name" value="SRK"/>
    <property type="match status" value="1"/>
</dbReference>
<dbReference type="PROSITE" id="PS50927">
    <property type="entry name" value="BULB_LECTIN"/>
    <property type="match status" value="1"/>
</dbReference>
<dbReference type="GO" id="GO:0106310">
    <property type="term" value="F:protein serine kinase activity"/>
    <property type="evidence" value="ECO:0007669"/>
    <property type="project" value="RHEA"/>
</dbReference>
<feature type="binding site" evidence="18">
    <location>
        <position position="399"/>
    </location>
    <ligand>
        <name>ATP</name>
        <dbReference type="ChEBI" id="CHEBI:30616"/>
    </ligand>
</feature>
<dbReference type="InterPro" id="IPR024171">
    <property type="entry name" value="SRK-like_kinase"/>
</dbReference>
<dbReference type="InterPro" id="IPR001480">
    <property type="entry name" value="Bulb-type_lectin_dom"/>
</dbReference>
<evidence type="ECO:0000256" key="19">
    <source>
        <dbReference type="SAM" id="Phobius"/>
    </source>
</evidence>
<dbReference type="PROSITE" id="PS00108">
    <property type="entry name" value="PROTEIN_KINASE_ST"/>
    <property type="match status" value="1"/>
</dbReference>
<keyword evidence="2 17" id="KW-0723">Serine/threonine-protein kinase</keyword>
<evidence type="ECO:0000256" key="4">
    <source>
        <dbReference type="ARBA" id="ARBA00022679"/>
    </source>
</evidence>
<dbReference type="GO" id="GO:0005524">
    <property type="term" value="F:ATP binding"/>
    <property type="evidence" value="ECO:0007669"/>
    <property type="project" value="UniProtKB-UniRule"/>
</dbReference>
<dbReference type="OrthoDB" id="643280at2759"/>
<feature type="signal peptide" evidence="20">
    <location>
        <begin position="1"/>
        <end position="24"/>
    </location>
</feature>
<evidence type="ECO:0000256" key="17">
    <source>
        <dbReference type="PIRNR" id="PIRNR000641"/>
    </source>
</evidence>
<dbReference type="EMBL" id="SDMP01000013">
    <property type="protein sequence ID" value="RYR21515.1"/>
    <property type="molecule type" value="Genomic_DNA"/>
</dbReference>
<dbReference type="GO" id="GO:0016020">
    <property type="term" value="C:membrane"/>
    <property type="evidence" value="ECO:0007669"/>
    <property type="project" value="UniProtKB-SubCell"/>
</dbReference>
<keyword evidence="4 17" id="KW-0808">Transferase</keyword>
<dbReference type="Gene3D" id="3.30.200.20">
    <property type="entry name" value="Phosphorylase Kinase, domain 1"/>
    <property type="match status" value="1"/>
</dbReference>
<evidence type="ECO:0000256" key="8">
    <source>
        <dbReference type="ARBA" id="ARBA00022777"/>
    </source>
</evidence>
<keyword evidence="7 17" id="KW-0547">Nucleotide-binding</keyword>
<evidence type="ECO:0000256" key="20">
    <source>
        <dbReference type="SAM" id="SignalP"/>
    </source>
</evidence>
<feature type="domain" description="Protein kinase" evidence="21">
    <location>
        <begin position="371"/>
        <end position="646"/>
    </location>
</feature>
<dbReference type="SUPFAM" id="SSF56112">
    <property type="entry name" value="Protein kinase-like (PK-like)"/>
    <property type="match status" value="1"/>
</dbReference>
<name>A0A445A595_ARAHY</name>
<evidence type="ECO:0000256" key="6">
    <source>
        <dbReference type="ARBA" id="ARBA00022729"/>
    </source>
</evidence>
<evidence type="ECO:0000256" key="11">
    <source>
        <dbReference type="ARBA" id="ARBA00023136"/>
    </source>
</evidence>
<evidence type="ECO:0000259" key="22">
    <source>
        <dbReference type="PROSITE" id="PS50927"/>
    </source>
</evidence>
<evidence type="ECO:0000313" key="24">
    <source>
        <dbReference type="Proteomes" id="UP000289738"/>
    </source>
</evidence>
<protein>
    <recommendedName>
        <fullName evidence="17">Receptor-like serine/threonine-protein kinase</fullName>
        <ecNumber evidence="17">2.7.11.1</ecNumber>
    </recommendedName>
</protein>
<dbReference type="EC" id="2.7.11.1" evidence="17"/>
<feature type="chain" id="PRO_5019571078" description="Receptor-like serine/threonine-protein kinase" evidence="20">
    <location>
        <begin position="25"/>
        <end position="697"/>
    </location>
</feature>
<evidence type="ECO:0000256" key="10">
    <source>
        <dbReference type="ARBA" id="ARBA00022989"/>
    </source>
</evidence>
<keyword evidence="24" id="KW-1185">Reference proteome</keyword>
<dbReference type="PROSITE" id="PS00107">
    <property type="entry name" value="PROTEIN_KINASE_ATP"/>
    <property type="match status" value="1"/>
</dbReference>
<organism evidence="23 24">
    <name type="scientific">Arachis hypogaea</name>
    <name type="common">Peanut</name>
    <dbReference type="NCBI Taxonomy" id="3818"/>
    <lineage>
        <taxon>Eukaryota</taxon>
        <taxon>Viridiplantae</taxon>
        <taxon>Streptophyta</taxon>
        <taxon>Embryophyta</taxon>
        <taxon>Tracheophyta</taxon>
        <taxon>Spermatophyta</taxon>
        <taxon>Magnoliopsida</taxon>
        <taxon>eudicotyledons</taxon>
        <taxon>Gunneridae</taxon>
        <taxon>Pentapetalae</taxon>
        <taxon>rosids</taxon>
        <taxon>fabids</taxon>
        <taxon>Fabales</taxon>
        <taxon>Fabaceae</taxon>
        <taxon>Papilionoideae</taxon>
        <taxon>50 kb inversion clade</taxon>
        <taxon>dalbergioids sensu lato</taxon>
        <taxon>Dalbergieae</taxon>
        <taxon>Pterocarpus clade</taxon>
        <taxon>Arachis</taxon>
    </lineage>
</organism>
<evidence type="ECO:0000256" key="14">
    <source>
        <dbReference type="ARBA" id="ARBA00023180"/>
    </source>
</evidence>
<reference evidence="23 24" key="1">
    <citation type="submission" date="2019-01" db="EMBL/GenBank/DDBJ databases">
        <title>Sequencing of cultivated peanut Arachis hypogaea provides insights into genome evolution and oil improvement.</title>
        <authorList>
            <person name="Chen X."/>
        </authorList>
    </citation>
    <scope>NUCLEOTIDE SEQUENCE [LARGE SCALE GENOMIC DNA]</scope>
    <source>
        <strain evidence="24">cv. Fuhuasheng</strain>
        <tissue evidence="23">Leaves</tissue>
    </source>
</reference>
<dbReference type="SUPFAM" id="SSF51110">
    <property type="entry name" value="alpha-D-mannose-specific plant lectins"/>
    <property type="match status" value="1"/>
</dbReference>
<evidence type="ECO:0000256" key="13">
    <source>
        <dbReference type="ARBA" id="ARBA00023170"/>
    </source>
</evidence>
<keyword evidence="12" id="KW-1015">Disulfide bond</keyword>
<dbReference type="SMART" id="SM00220">
    <property type="entry name" value="S_TKc"/>
    <property type="match status" value="1"/>
</dbReference>
<gene>
    <name evidence="23" type="ORF">Ahy_B03g066823</name>
</gene>
<dbReference type="InterPro" id="IPR000719">
    <property type="entry name" value="Prot_kinase_dom"/>
</dbReference>
<keyword evidence="6 20" id="KW-0732">Signal</keyword>
<dbReference type="GO" id="GO:0004674">
    <property type="term" value="F:protein serine/threonine kinase activity"/>
    <property type="evidence" value="ECO:0007669"/>
    <property type="project" value="UniProtKB-KW"/>
</dbReference>
<dbReference type="Gene3D" id="1.10.510.10">
    <property type="entry name" value="Transferase(Phosphotransferase) domain 1"/>
    <property type="match status" value="1"/>
</dbReference>
<accession>A0A445A595</accession>
<dbReference type="Proteomes" id="UP000289738">
    <property type="component" value="Chromosome B03"/>
</dbReference>
<dbReference type="FunFam" id="1.10.510.10:FF:000227">
    <property type="entry name" value="Serine/threonine-protein kinase"/>
    <property type="match status" value="1"/>
</dbReference>
<dbReference type="PROSITE" id="PS50011">
    <property type="entry name" value="PROTEIN_KINASE_DOM"/>
    <property type="match status" value="1"/>
</dbReference>
<proteinExistence type="inferred from homology"/>
<dbReference type="PANTHER" id="PTHR47974">
    <property type="entry name" value="OS07G0415500 PROTEIN"/>
    <property type="match status" value="1"/>
</dbReference>
<dbReference type="CDD" id="cd00028">
    <property type="entry name" value="B_lectin"/>
    <property type="match status" value="1"/>
</dbReference>
<keyword evidence="10 19" id="KW-1133">Transmembrane helix</keyword>
<keyword evidence="13" id="KW-0675">Receptor</keyword>
<comment type="similarity">
    <text evidence="17">Belongs to the protein kinase superfamily. Ser/Thr protein kinase family.</text>
</comment>
<comment type="catalytic activity">
    <reaction evidence="16 17">
        <text>L-seryl-[protein] + ATP = O-phospho-L-seryl-[protein] + ADP + H(+)</text>
        <dbReference type="Rhea" id="RHEA:17989"/>
        <dbReference type="Rhea" id="RHEA-COMP:9863"/>
        <dbReference type="Rhea" id="RHEA-COMP:11604"/>
        <dbReference type="ChEBI" id="CHEBI:15378"/>
        <dbReference type="ChEBI" id="CHEBI:29999"/>
        <dbReference type="ChEBI" id="CHEBI:30616"/>
        <dbReference type="ChEBI" id="CHEBI:83421"/>
        <dbReference type="ChEBI" id="CHEBI:456216"/>
        <dbReference type="EC" id="2.7.11.1"/>
    </reaction>
</comment>
<dbReference type="InterPro" id="IPR017441">
    <property type="entry name" value="Protein_kinase_ATP_BS"/>
</dbReference>
<evidence type="ECO:0000256" key="18">
    <source>
        <dbReference type="PROSITE-ProRule" id="PRU10141"/>
    </source>
</evidence>
<feature type="transmembrane region" description="Helical" evidence="19">
    <location>
        <begin position="316"/>
        <end position="339"/>
    </location>
</feature>
<comment type="subcellular location">
    <subcellularLocation>
        <location evidence="1">Membrane</location>
        <topology evidence="1">Single-pass type I membrane protein</topology>
    </subcellularLocation>
</comment>
<keyword evidence="3" id="KW-0245">EGF-like domain</keyword>
<dbReference type="SMART" id="SM00108">
    <property type="entry name" value="B_lectin"/>
    <property type="match status" value="1"/>
</dbReference>
<evidence type="ECO:0000313" key="23">
    <source>
        <dbReference type="EMBL" id="RYR21515.1"/>
    </source>
</evidence>
<dbReference type="InterPro" id="IPR008271">
    <property type="entry name" value="Ser/Thr_kinase_AS"/>
</dbReference>
<feature type="domain" description="Bulb-type lectin" evidence="22">
    <location>
        <begin position="26"/>
        <end position="157"/>
    </location>
</feature>
<evidence type="ECO:0000256" key="12">
    <source>
        <dbReference type="ARBA" id="ARBA00023157"/>
    </source>
</evidence>
<dbReference type="AlphaFoldDB" id="A0A445A595"/>
<keyword evidence="9 17" id="KW-0067">ATP-binding</keyword>
<evidence type="ECO:0000256" key="7">
    <source>
        <dbReference type="ARBA" id="ARBA00022741"/>
    </source>
</evidence>
<dbReference type="STRING" id="3818.A0A445A595"/>
<evidence type="ECO:0000256" key="16">
    <source>
        <dbReference type="ARBA" id="ARBA00048679"/>
    </source>
</evidence>
<dbReference type="FunFam" id="3.30.200.20:FF:000059">
    <property type="entry name" value="S-receptor-like serine/threonine-protein kinase"/>
    <property type="match status" value="1"/>
</dbReference>
<dbReference type="InterPro" id="IPR011009">
    <property type="entry name" value="Kinase-like_dom_sf"/>
</dbReference>
<evidence type="ECO:0000256" key="2">
    <source>
        <dbReference type="ARBA" id="ARBA00022527"/>
    </source>
</evidence>
<dbReference type="CDD" id="cd14066">
    <property type="entry name" value="STKc_IRAK"/>
    <property type="match status" value="1"/>
</dbReference>
<comment type="caution">
    <text evidence="23">The sequence shown here is derived from an EMBL/GenBank/DDBJ whole genome shotgun (WGS) entry which is preliminary data.</text>
</comment>
<sequence length="697" mass="78524">MGSWVFKFDLVLLFLMSFWFHVSIESDSIFPGQRLSGSETLVSDGEMFEMGFFSTSGSGNNSRNCYIGIWYKGLPTPERTVVWVANRDHPISDPYSSWLELDKHGNLSLYTSTGDAVWSTNSSFSLGPLDSIAANLREDGNFIISSSLDDYSWQSFDYLTDTLLPYAKWGYDNDRGIKKVLKSWLHAPNPSTGNFSAEVSRVSADLAEVQLLQNDGFMESKFFIDRFQGIIYYTYVIEFNFIGYSDNYSYVTFSCYSLSSCLARYVLDGSGNLKLFWWSDDKNEWVTIPVDHKKCDLHSGNEDTRVNGKHSGRKNVTWVIVVAAIGLASVMVAIAILLIRLWKRGTTTSSNAMAGDTLKPYNYRDLRKATRNFTIKLGKGGFSTVYKGEFPDSTFIAVKELRGHFQEEKQLRAELNTVGLIQHKNLVRLLGFCLQGSQRFIIYDYMPNGSLESHLFQSDSNVLDWGTRYNIALGTAKGLAYLHEHCRDCIIHCDIKPENILLDAEFNPQVADFGLAKLLGRDFSRVLTTMRGTRGYLAPEWFSGVPITAKVDVYSYGQVLLEIISGRRNMDIVNDDLASYFPAIVFNALNNGEDVLPLVDSKLQGKFRAEELIRACKVGCWCIQDDENDRPTMKEVVQALEGHLDVGIPPIPRFFLSLAEPSVQNGDLKEIEDYSTSSTLPSSFSFSFRPPSVQVEL</sequence>
<dbReference type="Pfam" id="PF01453">
    <property type="entry name" value="B_lectin"/>
    <property type="match status" value="1"/>
</dbReference>
<evidence type="ECO:0000256" key="15">
    <source>
        <dbReference type="ARBA" id="ARBA00047899"/>
    </source>
</evidence>
<dbReference type="Pfam" id="PF00069">
    <property type="entry name" value="Pkinase"/>
    <property type="match status" value="1"/>
</dbReference>
<dbReference type="PANTHER" id="PTHR47974:SF19">
    <property type="entry name" value="RECEPTOR-LIKE SERINE_THREONINE-PROTEIN KINASE"/>
    <property type="match status" value="1"/>
</dbReference>
<evidence type="ECO:0000259" key="21">
    <source>
        <dbReference type="PROSITE" id="PS50011"/>
    </source>
</evidence>
<dbReference type="InterPro" id="IPR036426">
    <property type="entry name" value="Bulb-type_lectin_dom_sf"/>
</dbReference>
<evidence type="ECO:0000256" key="9">
    <source>
        <dbReference type="ARBA" id="ARBA00022840"/>
    </source>
</evidence>
<keyword evidence="5 19" id="KW-0812">Transmembrane</keyword>
<comment type="catalytic activity">
    <reaction evidence="15 17">
        <text>L-threonyl-[protein] + ATP = O-phospho-L-threonyl-[protein] + ADP + H(+)</text>
        <dbReference type="Rhea" id="RHEA:46608"/>
        <dbReference type="Rhea" id="RHEA-COMP:11060"/>
        <dbReference type="Rhea" id="RHEA-COMP:11605"/>
        <dbReference type="ChEBI" id="CHEBI:15378"/>
        <dbReference type="ChEBI" id="CHEBI:30013"/>
        <dbReference type="ChEBI" id="CHEBI:30616"/>
        <dbReference type="ChEBI" id="CHEBI:61977"/>
        <dbReference type="ChEBI" id="CHEBI:456216"/>
        <dbReference type="EC" id="2.7.11.1"/>
    </reaction>
</comment>
<evidence type="ECO:0000256" key="5">
    <source>
        <dbReference type="ARBA" id="ARBA00022692"/>
    </source>
</evidence>
<dbReference type="Gene3D" id="2.90.10.10">
    <property type="entry name" value="Bulb-type lectin domain"/>
    <property type="match status" value="1"/>
</dbReference>
<keyword evidence="14" id="KW-0325">Glycoprotein</keyword>